<feature type="region of interest" description="Disordered" evidence="22">
    <location>
        <begin position="650"/>
        <end position="670"/>
    </location>
</feature>
<dbReference type="InterPro" id="IPR000719">
    <property type="entry name" value="Prot_kinase_dom"/>
</dbReference>
<keyword evidence="9" id="KW-0479">Metal-binding</keyword>
<evidence type="ECO:0000256" key="1">
    <source>
        <dbReference type="ARBA" id="ARBA00001946"/>
    </source>
</evidence>
<evidence type="ECO:0000256" key="6">
    <source>
        <dbReference type="ARBA" id="ARBA00022527"/>
    </source>
</evidence>
<dbReference type="InterPro" id="IPR017441">
    <property type="entry name" value="Protein_kinase_ATP_BS"/>
</dbReference>
<feature type="binding site" evidence="20">
    <location>
        <position position="50"/>
    </location>
    <ligand>
        <name>ATP</name>
        <dbReference type="ChEBI" id="CHEBI:30616"/>
    </ligand>
</feature>
<dbReference type="InterPro" id="IPR008271">
    <property type="entry name" value="Ser/Thr_kinase_AS"/>
</dbReference>
<dbReference type="GO" id="GO:0005634">
    <property type="term" value="C:nucleus"/>
    <property type="evidence" value="ECO:0007669"/>
    <property type="project" value="UniProtKB-SubCell"/>
</dbReference>
<feature type="non-terminal residue" evidence="24">
    <location>
        <position position="1"/>
    </location>
</feature>
<reference evidence="24" key="1">
    <citation type="submission" date="2019-05" db="EMBL/GenBank/DDBJ databases">
        <title>Annotation for the trematode Fasciolopsis buski.</title>
        <authorList>
            <person name="Choi Y.-J."/>
        </authorList>
    </citation>
    <scope>NUCLEOTIDE SEQUENCE</scope>
    <source>
        <strain evidence="24">HT</strain>
        <tissue evidence="24">Whole worm</tissue>
    </source>
</reference>
<dbReference type="PROSITE" id="PS00107">
    <property type="entry name" value="PROTEIN_KINASE_ATP"/>
    <property type="match status" value="1"/>
</dbReference>
<dbReference type="CDD" id="cd14339">
    <property type="entry name" value="UBA_SNRK"/>
    <property type="match status" value="1"/>
</dbReference>
<keyword evidence="25" id="KW-1185">Reference proteome</keyword>
<name>A0A8E0VKY1_9TREM</name>
<dbReference type="FunFam" id="1.10.510.10:FF:000166">
    <property type="entry name" value="SNF-related serine/threonine-protein kinase"/>
    <property type="match status" value="1"/>
</dbReference>
<evidence type="ECO:0000256" key="9">
    <source>
        <dbReference type="ARBA" id="ARBA00022723"/>
    </source>
</evidence>
<evidence type="ECO:0000313" key="24">
    <source>
        <dbReference type="EMBL" id="KAA0195188.1"/>
    </source>
</evidence>
<evidence type="ECO:0000313" key="25">
    <source>
        <dbReference type="Proteomes" id="UP000728185"/>
    </source>
</evidence>
<dbReference type="PANTHER" id="PTHR24346:SF45">
    <property type="entry name" value="PROTEIN KINASE DOMAIN-CONTAINING PROTEIN"/>
    <property type="match status" value="1"/>
</dbReference>
<feature type="domain" description="Protein kinase" evidence="23">
    <location>
        <begin position="21"/>
        <end position="274"/>
    </location>
</feature>
<evidence type="ECO:0000256" key="4">
    <source>
        <dbReference type="ARBA" id="ARBA00012513"/>
    </source>
</evidence>
<keyword evidence="5" id="KW-0488">Methylation</keyword>
<feature type="region of interest" description="Disordered" evidence="22">
    <location>
        <begin position="969"/>
        <end position="1007"/>
    </location>
</feature>
<feature type="compositionally biased region" description="Polar residues" evidence="22">
    <location>
        <begin position="857"/>
        <end position="873"/>
    </location>
</feature>
<keyword evidence="21" id="KW-0175">Coiled coil</keyword>
<evidence type="ECO:0000256" key="5">
    <source>
        <dbReference type="ARBA" id="ARBA00022481"/>
    </source>
</evidence>
<comment type="catalytic activity">
    <reaction evidence="16">
        <text>L-seryl-[protein] + ATP = O-phospho-L-seryl-[protein] + ADP + H(+)</text>
        <dbReference type="Rhea" id="RHEA:17989"/>
        <dbReference type="Rhea" id="RHEA-COMP:9863"/>
        <dbReference type="Rhea" id="RHEA-COMP:11604"/>
        <dbReference type="ChEBI" id="CHEBI:15378"/>
        <dbReference type="ChEBI" id="CHEBI:29999"/>
        <dbReference type="ChEBI" id="CHEBI:30616"/>
        <dbReference type="ChEBI" id="CHEBI:83421"/>
        <dbReference type="ChEBI" id="CHEBI:456216"/>
        <dbReference type="EC" id="2.7.11.1"/>
    </reaction>
</comment>
<gene>
    <name evidence="24" type="ORF">FBUS_05090</name>
</gene>
<feature type="compositionally biased region" description="Basic and acidic residues" evidence="22">
    <location>
        <begin position="1249"/>
        <end position="1259"/>
    </location>
</feature>
<feature type="coiled-coil region" evidence="21">
    <location>
        <begin position="344"/>
        <end position="371"/>
    </location>
</feature>
<feature type="region of interest" description="Disordered" evidence="22">
    <location>
        <begin position="808"/>
        <end position="873"/>
    </location>
</feature>
<keyword evidence="12 20" id="KW-0067">ATP-binding</keyword>
<feature type="region of interest" description="Disordered" evidence="22">
    <location>
        <begin position="437"/>
        <end position="456"/>
    </location>
</feature>
<keyword evidence="13" id="KW-0460">Magnesium</keyword>
<dbReference type="SMART" id="SM00220">
    <property type="entry name" value="S_TKc"/>
    <property type="match status" value="1"/>
</dbReference>
<dbReference type="EMBL" id="LUCM01003878">
    <property type="protein sequence ID" value="KAA0195188.1"/>
    <property type="molecule type" value="Genomic_DNA"/>
</dbReference>
<dbReference type="GO" id="GO:0046872">
    <property type="term" value="F:metal ion binding"/>
    <property type="evidence" value="ECO:0007669"/>
    <property type="project" value="UniProtKB-KW"/>
</dbReference>
<feature type="compositionally biased region" description="Polar residues" evidence="22">
    <location>
        <begin position="816"/>
        <end position="836"/>
    </location>
</feature>
<protein>
    <recommendedName>
        <fullName evidence="18">SNF-related serine/threonine-protein kinase</fullName>
        <ecNumber evidence="4">2.7.11.1</ecNumber>
    </recommendedName>
    <alternativeName>
        <fullName evidence="19">SNF1-related kinase</fullName>
    </alternativeName>
</protein>
<feature type="compositionally biased region" description="Low complexity" evidence="22">
    <location>
        <begin position="1411"/>
        <end position="1433"/>
    </location>
</feature>
<dbReference type="Proteomes" id="UP000728185">
    <property type="component" value="Unassembled WGS sequence"/>
</dbReference>
<comment type="caution">
    <text evidence="24">The sequence shown here is derived from an EMBL/GenBank/DDBJ whole genome shotgun (WGS) entry which is preliminary data.</text>
</comment>
<keyword evidence="10 20" id="KW-0547">Nucleotide-binding</keyword>
<feature type="region of interest" description="Disordered" evidence="22">
    <location>
        <begin position="1241"/>
        <end position="1279"/>
    </location>
</feature>
<evidence type="ECO:0000256" key="3">
    <source>
        <dbReference type="ARBA" id="ARBA00006692"/>
    </source>
</evidence>
<dbReference type="PANTHER" id="PTHR24346">
    <property type="entry name" value="MAP/MICROTUBULE AFFINITY-REGULATING KINASE"/>
    <property type="match status" value="1"/>
</dbReference>
<dbReference type="CDD" id="cd14074">
    <property type="entry name" value="STKc_SNRK"/>
    <property type="match status" value="1"/>
</dbReference>
<dbReference type="GO" id="GO:0005524">
    <property type="term" value="F:ATP binding"/>
    <property type="evidence" value="ECO:0007669"/>
    <property type="project" value="UniProtKB-UniRule"/>
</dbReference>
<feature type="compositionally biased region" description="Basic and acidic residues" evidence="22">
    <location>
        <begin position="1348"/>
        <end position="1360"/>
    </location>
</feature>
<evidence type="ECO:0000256" key="11">
    <source>
        <dbReference type="ARBA" id="ARBA00022777"/>
    </source>
</evidence>
<dbReference type="GO" id="GO:0005737">
    <property type="term" value="C:cytoplasm"/>
    <property type="evidence" value="ECO:0007669"/>
    <property type="project" value="TreeGrafter"/>
</dbReference>
<proteinExistence type="inferred from homology"/>
<dbReference type="GO" id="GO:0035556">
    <property type="term" value="P:intracellular signal transduction"/>
    <property type="evidence" value="ECO:0007669"/>
    <property type="project" value="TreeGrafter"/>
</dbReference>
<evidence type="ECO:0000256" key="14">
    <source>
        <dbReference type="ARBA" id="ARBA00023242"/>
    </source>
</evidence>
<evidence type="ECO:0000256" key="13">
    <source>
        <dbReference type="ARBA" id="ARBA00022842"/>
    </source>
</evidence>
<evidence type="ECO:0000256" key="22">
    <source>
        <dbReference type="SAM" id="MobiDB-lite"/>
    </source>
</evidence>
<dbReference type="SUPFAM" id="SSF56112">
    <property type="entry name" value="Protein kinase-like (PK-like)"/>
    <property type="match status" value="1"/>
</dbReference>
<accession>A0A8E0VKY1</accession>
<feature type="compositionally biased region" description="Polar residues" evidence="22">
    <location>
        <begin position="659"/>
        <end position="670"/>
    </location>
</feature>
<evidence type="ECO:0000256" key="15">
    <source>
        <dbReference type="ARBA" id="ARBA00047899"/>
    </source>
</evidence>
<comment type="catalytic activity">
    <reaction evidence="15">
        <text>L-threonyl-[protein] + ATP = O-phospho-L-threonyl-[protein] + ADP + H(+)</text>
        <dbReference type="Rhea" id="RHEA:46608"/>
        <dbReference type="Rhea" id="RHEA-COMP:11060"/>
        <dbReference type="Rhea" id="RHEA-COMP:11605"/>
        <dbReference type="ChEBI" id="CHEBI:15378"/>
        <dbReference type="ChEBI" id="CHEBI:30013"/>
        <dbReference type="ChEBI" id="CHEBI:30616"/>
        <dbReference type="ChEBI" id="CHEBI:61977"/>
        <dbReference type="ChEBI" id="CHEBI:456216"/>
        <dbReference type="EC" id="2.7.11.1"/>
    </reaction>
</comment>
<dbReference type="EC" id="2.7.11.1" evidence="4"/>
<dbReference type="PROSITE" id="PS00108">
    <property type="entry name" value="PROTEIN_KINASE_ST"/>
    <property type="match status" value="1"/>
</dbReference>
<comment type="function">
    <text evidence="17">May play a role in hematopoietic cell proliferation or differentiation. Potential mediator of neuronal apoptosis.</text>
</comment>
<evidence type="ECO:0000256" key="10">
    <source>
        <dbReference type="ARBA" id="ARBA00022741"/>
    </source>
</evidence>
<feature type="compositionally biased region" description="Acidic residues" evidence="22">
    <location>
        <begin position="437"/>
        <end position="448"/>
    </location>
</feature>
<evidence type="ECO:0000256" key="20">
    <source>
        <dbReference type="PROSITE-ProRule" id="PRU10141"/>
    </source>
</evidence>
<feature type="compositionally biased region" description="Basic and acidic residues" evidence="22">
    <location>
        <begin position="973"/>
        <end position="986"/>
    </location>
</feature>
<feature type="region of interest" description="Disordered" evidence="22">
    <location>
        <begin position="1394"/>
        <end position="1433"/>
    </location>
</feature>
<keyword evidence="14" id="KW-0539">Nucleus</keyword>
<dbReference type="PROSITE" id="PS50011">
    <property type="entry name" value="PROTEIN_KINASE_DOM"/>
    <property type="match status" value="1"/>
</dbReference>
<dbReference type="GO" id="GO:0004674">
    <property type="term" value="F:protein serine/threonine kinase activity"/>
    <property type="evidence" value="ECO:0007669"/>
    <property type="project" value="UniProtKB-KW"/>
</dbReference>
<comment type="cofactor">
    <cofactor evidence="1">
        <name>Mg(2+)</name>
        <dbReference type="ChEBI" id="CHEBI:18420"/>
    </cofactor>
</comment>
<feature type="compositionally biased region" description="Polar residues" evidence="22">
    <location>
        <begin position="563"/>
        <end position="585"/>
    </location>
</feature>
<comment type="similarity">
    <text evidence="3">Belongs to the protein kinase superfamily. CAMK Ser/Thr protein kinase family.</text>
</comment>
<evidence type="ECO:0000256" key="8">
    <source>
        <dbReference type="ARBA" id="ARBA00022679"/>
    </source>
</evidence>
<keyword evidence="6" id="KW-0723">Serine/threonine-protein kinase</keyword>
<dbReference type="Gene3D" id="1.10.510.10">
    <property type="entry name" value="Transferase(Phosphotransferase) domain 1"/>
    <property type="match status" value="1"/>
</dbReference>
<evidence type="ECO:0000256" key="2">
    <source>
        <dbReference type="ARBA" id="ARBA00004123"/>
    </source>
</evidence>
<feature type="compositionally biased region" description="Polar residues" evidence="22">
    <location>
        <begin position="1264"/>
        <end position="1279"/>
    </location>
</feature>
<evidence type="ECO:0000256" key="12">
    <source>
        <dbReference type="ARBA" id="ARBA00022840"/>
    </source>
</evidence>
<sequence length="1495" mass="165320">AVANKVFYYAPDNDTKIAGLYDLQHTIGRGHYAVVKLARHVFTGEKVAVKVIDKTKLDSMAQDHLFQEVVCMKLVQHPNVVRLYEVIDTPNKLYLILELGDGGDLYDYIMKHGTGLNERLAKRYFRQIVTAIAYCHKLHVVHRDLKPENVVFFEKLGLVKLTDFGFSNRFTPGTHLDTACGSLAYSAPEILLGDSYDAPKVDIWSLGVILYMLVCGRLPFQETNDSETLTKIMDCEYTIPDFLSPECANLIQRLLIRDPSKRAHLDDVLQADWLRIDDDDLPIELFSVPLVSRECLSFEDHMEILSKMSEGQLATVDEIQATLDRNEYNHIAATYFLLAERKLKRNYIEEYKRLSHQAQQIERLKQQQQQQIQHQPQTQSLNATQQLGQHNPADSQLSQVTGKISPWGICAVNQTTAIALANNPEERIRRFSMILEDEEEEEEEEEEERTQQSSTFSRYLEEEYRNLCLPDGELSSDIHPLETCLEESSNEALIEEEEELVAVASLACVRSDLAADQQSSMGTINTLLADTGPTTAMVSSLTRPCSRASGLLMDTSDGAESDASLSNRSTSGGSYTGPTQQSIASRSLPPGENRRKPHYRHGTVPHRPLISVKSSPQLLKHIAEEEWNSANALDRNGNFSSNRLVHEFERTTSSHHSKNALSDDSGGTHSLRTSFKRQRVLMSFDDQLVGTRSRFSSSTPRPLSTTHSPTRTRRFFTSAGARSRPTSVGSWSAAVSLSLLRDMRRQSVGSSPVDMSSGTQARRRPMALTTYSQTLQQMSRHRLADRRCSGPPSITLTMSNIYPTAMVASSPKRCGSDNSFTDGPQPSSQSIGTDPTTSDHDGSTFRMLPRAIPRTVSEPSDTTTSTEYKSTPLVNGACNGTAEPHSPVHTNSDPHYTPVRSPHRSFSTVQRTSGWCSSAPMLCDTQQSSYGIDVNAWASGTSTSANISNGSTLPGTQSIREYCAPIREEDDEVSRSGDLARNDSSAHRFTLGPRRRSESSGVRTTSSLLTDSNLSQAAFATLADAETFSTLKQHSETSVGETSSVSVDHRSRPPLTAAFINGIGPGVQSSNLTTSNFSLSSLATSLRDSRHMLDVIRGTFELQCHYQRRTASSVAGSSIGGYSSSRASASASVRSLTAISESIPISTGLMSDLPVRYSRRPAPYTGLGLSPDPLTSYSYSRANTISCARRVLSPPRRSVVVATSKGQVASTVSHHDQYHHELLQSDRFSMPIELTETFYLDRPPTSKSTNEKPLNDRKWGRQASVYTQKNDLSSPDKSTQLIDTRSIRSPNDAAFRTSPTHFSVAHINGASGLHVTETTKPLLLPADCLNAESIASRPSNKDSNPAHPDNHHVAIYDSKPKSGPFPVSVSMVTFDSDGDLMTINDYRSWSEYGNREQRQKNNNHHHRHNDNNNNNDNTNNNSYNNGYQKNNKRNNSVTQELRGSYHEDADSTANLCSPSVEAGHNLVAKRANPKQLIPIVTAHKTHSKLSCCTIS</sequence>
<evidence type="ECO:0000256" key="16">
    <source>
        <dbReference type="ARBA" id="ARBA00048679"/>
    </source>
</evidence>
<keyword evidence="7" id="KW-0597">Phosphoprotein</keyword>
<dbReference type="Pfam" id="PF00069">
    <property type="entry name" value="Pkinase"/>
    <property type="match status" value="1"/>
</dbReference>
<dbReference type="InterPro" id="IPR011009">
    <property type="entry name" value="Kinase-like_dom_sf"/>
</dbReference>
<evidence type="ECO:0000259" key="23">
    <source>
        <dbReference type="PROSITE" id="PS50011"/>
    </source>
</evidence>
<feature type="compositionally biased region" description="Basic residues" evidence="22">
    <location>
        <begin position="595"/>
        <end position="604"/>
    </location>
</feature>
<keyword evidence="8" id="KW-0808">Transferase</keyword>
<feature type="region of interest" description="Disordered" evidence="22">
    <location>
        <begin position="1335"/>
        <end position="1362"/>
    </location>
</feature>
<feature type="region of interest" description="Disordered" evidence="22">
    <location>
        <begin position="549"/>
        <end position="610"/>
    </location>
</feature>
<dbReference type="FunFam" id="3.30.200.20:FF:000003">
    <property type="entry name" value="Non-specific serine/threonine protein kinase"/>
    <property type="match status" value="1"/>
</dbReference>
<evidence type="ECO:0000256" key="21">
    <source>
        <dbReference type="SAM" id="Coils"/>
    </source>
</evidence>
<comment type="subcellular location">
    <subcellularLocation>
        <location evidence="2">Nucleus</location>
    </subcellularLocation>
</comment>
<evidence type="ECO:0000256" key="17">
    <source>
        <dbReference type="ARBA" id="ARBA00054738"/>
    </source>
</evidence>
<evidence type="ECO:0000256" key="7">
    <source>
        <dbReference type="ARBA" id="ARBA00022553"/>
    </source>
</evidence>
<evidence type="ECO:0000256" key="19">
    <source>
        <dbReference type="ARBA" id="ARBA00077142"/>
    </source>
</evidence>
<keyword evidence="11 24" id="KW-0418">Kinase</keyword>
<dbReference type="OrthoDB" id="193931at2759"/>
<evidence type="ECO:0000256" key="18">
    <source>
        <dbReference type="ARBA" id="ARBA00074971"/>
    </source>
</evidence>
<organism evidence="24 25">
    <name type="scientific">Fasciolopsis buskii</name>
    <dbReference type="NCBI Taxonomy" id="27845"/>
    <lineage>
        <taxon>Eukaryota</taxon>
        <taxon>Metazoa</taxon>
        <taxon>Spiralia</taxon>
        <taxon>Lophotrochozoa</taxon>
        <taxon>Platyhelminthes</taxon>
        <taxon>Trematoda</taxon>
        <taxon>Digenea</taxon>
        <taxon>Plagiorchiida</taxon>
        <taxon>Echinostomata</taxon>
        <taxon>Echinostomatoidea</taxon>
        <taxon>Fasciolidae</taxon>
        <taxon>Fasciolopsis</taxon>
    </lineage>
</organism>